<dbReference type="AlphaFoldDB" id="A0A1M5R8B6"/>
<reference evidence="1 2" key="1">
    <citation type="submission" date="2016-11" db="EMBL/GenBank/DDBJ databases">
        <authorList>
            <person name="Jaros S."/>
            <person name="Januszkiewicz K."/>
            <person name="Wedrychowicz H."/>
        </authorList>
    </citation>
    <scope>NUCLEOTIDE SEQUENCE [LARGE SCALE GENOMIC DNA]</scope>
    <source>
        <strain evidence="1 2">DSM 24574</strain>
    </source>
</reference>
<proteinExistence type="predicted"/>
<sequence length="242" mass="27351">MAMNPHHQELLKLIQAKAGKPTQHTFSDSYLGNPHPRYAINAPTLRAIGQGWMKAHREMPAKLFVPVLTSLIEGESATEKFMAGVLLDYATPDQRQFKPAVFGAWLEHLIGWAEVDVVCTGKYTLTEIPAQWQAWKPLLLKFAKSKNIQTRRASLVLLCSPLSRKVNAELVTVALENIDRLKGEKDILITKAISWLLRTMVKHYREAVEEYLGENAESLPRIAVRETMVKLKTGRKTSRKVV</sequence>
<name>A0A1M5R8B6_9BACT</name>
<organism evidence="1 2">
    <name type="scientific">Chryseolinea serpens</name>
    <dbReference type="NCBI Taxonomy" id="947013"/>
    <lineage>
        <taxon>Bacteria</taxon>
        <taxon>Pseudomonadati</taxon>
        <taxon>Bacteroidota</taxon>
        <taxon>Cytophagia</taxon>
        <taxon>Cytophagales</taxon>
        <taxon>Fulvivirgaceae</taxon>
        <taxon>Chryseolinea</taxon>
    </lineage>
</organism>
<accession>A0A1M5R8B6</accession>
<dbReference type="SUPFAM" id="SSF48371">
    <property type="entry name" value="ARM repeat"/>
    <property type="match status" value="1"/>
</dbReference>
<dbReference type="Pfam" id="PF08713">
    <property type="entry name" value="DNA_alkylation"/>
    <property type="match status" value="1"/>
</dbReference>
<dbReference type="Gene3D" id="1.25.10.90">
    <property type="match status" value="1"/>
</dbReference>
<dbReference type="OrthoDB" id="977070at2"/>
<gene>
    <name evidence="1" type="ORF">SAMN04488109_3251</name>
</gene>
<protein>
    <submittedName>
        <fullName evidence="1">3-methyladenine DNA glycosylase AlkD</fullName>
    </submittedName>
</protein>
<dbReference type="InterPro" id="IPR014825">
    <property type="entry name" value="DNA_alkylation"/>
</dbReference>
<keyword evidence="2" id="KW-1185">Reference proteome</keyword>
<dbReference type="EMBL" id="FQWQ01000002">
    <property type="protein sequence ID" value="SHH22595.1"/>
    <property type="molecule type" value="Genomic_DNA"/>
</dbReference>
<dbReference type="PANTHER" id="PTHR34070:SF1">
    <property type="entry name" value="DNA ALKYLATION REPAIR PROTEIN"/>
    <property type="match status" value="1"/>
</dbReference>
<dbReference type="InterPro" id="IPR016024">
    <property type="entry name" value="ARM-type_fold"/>
</dbReference>
<dbReference type="STRING" id="947013.SAMN04488109_3251"/>
<dbReference type="RefSeq" id="WP_073135991.1">
    <property type="nucleotide sequence ID" value="NZ_FQWQ01000002.1"/>
</dbReference>
<dbReference type="CDD" id="cd06561">
    <property type="entry name" value="AlkD_like"/>
    <property type="match status" value="1"/>
</dbReference>
<dbReference type="Proteomes" id="UP000184212">
    <property type="component" value="Unassembled WGS sequence"/>
</dbReference>
<evidence type="ECO:0000313" key="1">
    <source>
        <dbReference type="EMBL" id="SHH22595.1"/>
    </source>
</evidence>
<evidence type="ECO:0000313" key="2">
    <source>
        <dbReference type="Proteomes" id="UP000184212"/>
    </source>
</evidence>
<dbReference type="PANTHER" id="PTHR34070">
    <property type="entry name" value="ARMADILLO-TYPE FOLD"/>
    <property type="match status" value="1"/>
</dbReference>